<comment type="caution">
    <text evidence="9">The sequence shown here is derived from an EMBL/GenBank/DDBJ whole genome shotgun (WGS) entry which is preliminary data.</text>
</comment>
<dbReference type="RefSeq" id="WP_189059036.1">
    <property type="nucleotide sequence ID" value="NZ_BMMK01000016.1"/>
</dbReference>
<dbReference type="GO" id="GO:0016020">
    <property type="term" value="C:membrane"/>
    <property type="evidence" value="ECO:0007669"/>
    <property type="project" value="UniProtKB-SubCell"/>
</dbReference>
<gene>
    <name evidence="9" type="ORF">GCM10012275_35370</name>
</gene>
<keyword evidence="4 7" id="KW-1133">Transmembrane helix</keyword>
<feature type="transmembrane region" description="Helical" evidence="7">
    <location>
        <begin position="46"/>
        <end position="69"/>
    </location>
</feature>
<evidence type="ECO:0000256" key="7">
    <source>
        <dbReference type="SAM" id="Phobius"/>
    </source>
</evidence>
<organism evidence="9 10">
    <name type="scientific">Longimycelium tulufanense</name>
    <dbReference type="NCBI Taxonomy" id="907463"/>
    <lineage>
        <taxon>Bacteria</taxon>
        <taxon>Bacillati</taxon>
        <taxon>Actinomycetota</taxon>
        <taxon>Actinomycetes</taxon>
        <taxon>Pseudonocardiales</taxon>
        <taxon>Pseudonocardiaceae</taxon>
        <taxon>Longimycelium</taxon>
    </lineage>
</organism>
<dbReference type="InterPro" id="IPR051790">
    <property type="entry name" value="Cytochrome_c-biogenesis_DsbD"/>
</dbReference>
<evidence type="ECO:0000256" key="1">
    <source>
        <dbReference type="ARBA" id="ARBA00004141"/>
    </source>
</evidence>
<dbReference type="Pfam" id="PF02683">
    <property type="entry name" value="DsbD_TM"/>
    <property type="match status" value="1"/>
</dbReference>
<sequence>MTGIGYLGAFLGGVLALVSPCSALLLPAFFAYAFDRPGRLAARTGIFYLGLATTLVPMGAAASLVGGLLNTHRDQVVLVGGLLLVGFGVLQIAGRGFGSGAAQRLAGRVRISSAASVFALGAVYGLAGFCSGPVLGSVLTISAAGGDPAYGATLLAIYALGMVVPLFGLAALWDRFDLGRKGWLRGRELRLGPLRTHSTSLASGLLFIAIGLVFLLTDGTGGLGGLFDVDQQYAAQLWVRRVAEAVPQTAVLLTIAVIAAVVTVLRLRRRRPSHADEDTTGETPAAPHREHASSRD</sequence>
<dbReference type="PANTHER" id="PTHR31272:SF4">
    <property type="entry name" value="CYTOCHROME C-TYPE BIOGENESIS PROTEIN HI_1454-RELATED"/>
    <property type="match status" value="1"/>
</dbReference>
<dbReference type="GO" id="GO:0017004">
    <property type="term" value="P:cytochrome complex assembly"/>
    <property type="evidence" value="ECO:0007669"/>
    <property type="project" value="InterPro"/>
</dbReference>
<feature type="compositionally biased region" description="Basic and acidic residues" evidence="6">
    <location>
        <begin position="287"/>
        <end position="296"/>
    </location>
</feature>
<feature type="transmembrane region" description="Helical" evidence="7">
    <location>
        <begin position="6"/>
        <end position="34"/>
    </location>
</feature>
<keyword evidence="3 7" id="KW-0812">Transmembrane</keyword>
<comment type="subcellular location">
    <subcellularLocation>
        <location evidence="1">Membrane</location>
        <topology evidence="1">Multi-pass membrane protein</topology>
    </subcellularLocation>
</comment>
<feature type="region of interest" description="Disordered" evidence="6">
    <location>
        <begin position="272"/>
        <end position="296"/>
    </location>
</feature>
<protein>
    <submittedName>
        <fullName evidence="9">Cytochrome C biogenesis protein CcdA</fullName>
    </submittedName>
</protein>
<feature type="transmembrane region" description="Helical" evidence="7">
    <location>
        <begin position="114"/>
        <end position="143"/>
    </location>
</feature>
<keyword evidence="5 7" id="KW-0472">Membrane</keyword>
<feature type="transmembrane region" description="Helical" evidence="7">
    <location>
        <begin position="75"/>
        <end position="93"/>
    </location>
</feature>
<evidence type="ECO:0000313" key="10">
    <source>
        <dbReference type="Proteomes" id="UP000637578"/>
    </source>
</evidence>
<evidence type="ECO:0000256" key="5">
    <source>
        <dbReference type="ARBA" id="ARBA00023136"/>
    </source>
</evidence>
<reference evidence="9" key="2">
    <citation type="submission" date="2020-09" db="EMBL/GenBank/DDBJ databases">
        <authorList>
            <person name="Sun Q."/>
            <person name="Zhou Y."/>
        </authorList>
    </citation>
    <scope>NUCLEOTIDE SEQUENCE</scope>
    <source>
        <strain evidence="9">CGMCC 4.5737</strain>
    </source>
</reference>
<dbReference type="InterPro" id="IPR003834">
    <property type="entry name" value="Cyt_c_assmbl_TM_dom"/>
</dbReference>
<evidence type="ECO:0000256" key="6">
    <source>
        <dbReference type="SAM" id="MobiDB-lite"/>
    </source>
</evidence>
<dbReference type="AlphaFoldDB" id="A0A8J3FV80"/>
<evidence type="ECO:0000256" key="2">
    <source>
        <dbReference type="ARBA" id="ARBA00006143"/>
    </source>
</evidence>
<feature type="transmembrane region" description="Helical" evidence="7">
    <location>
        <begin position="149"/>
        <end position="173"/>
    </location>
</feature>
<evidence type="ECO:0000256" key="4">
    <source>
        <dbReference type="ARBA" id="ARBA00022989"/>
    </source>
</evidence>
<evidence type="ECO:0000256" key="3">
    <source>
        <dbReference type="ARBA" id="ARBA00022692"/>
    </source>
</evidence>
<feature type="transmembrane region" description="Helical" evidence="7">
    <location>
        <begin position="245"/>
        <end position="265"/>
    </location>
</feature>
<evidence type="ECO:0000313" key="9">
    <source>
        <dbReference type="EMBL" id="GGM61290.1"/>
    </source>
</evidence>
<name>A0A8J3FV80_9PSEU</name>
<feature type="domain" description="Cytochrome C biogenesis protein transmembrane" evidence="8">
    <location>
        <begin position="7"/>
        <end position="171"/>
    </location>
</feature>
<comment type="similarity">
    <text evidence="2">Belongs to the DsbD family.</text>
</comment>
<dbReference type="Proteomes" id="UP000637578">
    <property type="component" value="Unassembled WGS sequence"/>
</dbReference>
<evidence type="ECO:0000259" key="8">
    <source>
        <dbReference type="Pfam" id="PF02683"/>
    </source>
</evidence>
<dbReference type="PANTHER" id="PTHR31272">
    <property type="entry name" value="CYTOCHROME C-TYPE BIOGENESIS PROTEIN HI_1454-RELATED"/>
    <property type="match status" value="1"/>
</dbReference>
<accession>A0A8J3FV80</accession>
<proteinExistence type="inferred from homology"/>
<keyword evidence="10" id="KW-1185">Reference proteome</keyword>
<reference evidence="9" key="1">
    <citation type="journal article" date="2014" name="Int. J. Syst. Evol. Microbiol.">
        <title>Complete genome sequence of Corynebacterium casei LMG S-19264T (=DSM 44701T), isolated from a smear-ripened cheese.</title>
        <authorList>
            <consortium name="US DOE Joint Genome Institute (JGI-PGF)"/>
            <person name="Walter F."/>
            <person name="Albersmeier A."/>
            <person name="Kalinowski J."/>
            <person name="Ruckert C."/>
        </authorList>
    </citation>
    <scope>NUCLEOTIDE SEQUENCE</scope>
    <source>
        <strain evidence="9">CGMCC 4.5737</strain>
    </source>
</reference>
<feature type="transmembrane region" description="Helical" evidence="7">
    <location>
        <begin position="194"/>
        <end position="216"/>
    </location>
</feature>
<dbReference type="EMBL" id="BMMK01000016">
    <property type="protein sequence ID" value="GGM61290.1"/>
    <property type="molecule type" value="Genomic_DNA"/>
</dbReference>